<evidence type="ECO:0000313" key="6">
    <source>
        <dbReference type="Proteomes" id="UP000236311"/>
    </source>
</evidence>
<keyword evidence="3 5" id="KW-0456">Lyase</keyword>
<proteinExistence type="predicted"/>
<protein>
    <submittedName>
        <fullName evidence="5">Phosphatidylserine decarboxylase proenzyme</fullName>
        <ecNumber evidence="5">4.1.1.65</ecNumber>
    </submittedName>
</protein>
<reference evidence="5" key="1">
    <citation type="submission" date="2018-01" db="EMBL/GenBank/DDBJ databases">
        <authorList>
            <person name="Gaut B.S."/>
            <person name="Morton B.R."/>
            <person name="Clegg M.T."/>
            <person name="Duvall M.R."/>
        </authorList>
    </citation>
    <scope>NUCLEOTIDE SEQUENCE [LARGE SCALE GENOMIC DNA]</scope>
    <source>
        <strain evidence="5">GP69</strain>
    </source>
</reference>
<dbReference type="AlphaFoldDB" id="A0A2K4ZA98"/>
<dbReference type="Pfam" id="PF02666">
    <property type="entry name" value="PS_Dcarbxylase"/>
    <property type="match status" value="1"/>
</dbReference>
<dbReference type="GO" id="GO:0004609">
    <property type="term" value="F:phosphatidylserine decarboxylase activity"/>
    <property type="evidence" value="ECO:0007669"/>
    <property type="project" value="UniProtKB-EC"/>
</dbReference>
<sequence length="290" mass="32855">MGLIADRKGNVTEEVSLQDRFLEELYGHAAGRALLRFLVTPAVSRLGGRLLDSGLSRVFIGRFVRSHGIDMSEYRPKKYRSYNDFFTRRMEPKARRVEMAPEVLVSPCDGRLSVYEINEKASFSIKHTRYTAESLLQNKKLAASYAGGYVWVFRLCVEDYHRYIYADGGTVSKLVWIPGVLHTVNPVANDEFPVYKENTREYCILHSDNFGEMIQMEVGALLVGKIRNHNRGIKVKRGWEKGNFAFGGSTIILMTKKGEACPDGDILENSRRGIETKVRLGEGVGRRLSH</sequence>
<dbReference type="EMBL" id="OFSM01000001">
    <property type="protein sequence ID" value="SOY27396.1"/>
    <property type="molecule type" value="Genomic_DNA"/>
</dbReference>
<dbReference type="Proteomes" id="UP000236311">
    <property type="component" value="Unassembled WGS sequence"/>
</dbReference>
<name>A0A2K4ZA98_9FIRM</name>
<dbReference type="GO" id="GO:0008654">
    <property type="term" value="P:phospholipid biosynthetic process"/>
    <property type="evidence" value="ECO:0007669"/>
    <property type="project" value="InterPro"/>
</dbReference>
<keyword evidence="2" id="KW-0865">Zymogen</keyword>
<dbReference type="PANTHER" id="PTHR10067">
    <property type="entry name" value="PHOSPHATIDYLSERINE DECARBOXYLASE"/>
    <property type="match status" value="1"/>
</dbReference>
<evidence type="ECO:0000256" key="4">
    <source>
        <dbReference type="ARBA" id="ARBA00023317"/>
    </source>
</evidence>
<keyword evidence="1" id="KW-0210">Decarboxylase</keyword>
<evidence type="ECO:0000256" key="2">
    <source>
        <dbReference type="ARBA" id="ARBA00023145"/>
    </source>
</evidence>
<keyword evidence="6" id="KW-1185">Reference proteome</keyword>
<gene>
    <name evidence="5" type="primary">psd</name>
    <name evidence="5" type="ORF">AMURIS_00100</name>
</gene>
<accession>A0A2K4ZA98</accession>
<evidence type="ECO:0000256" key="3">
    <source>
        <dbReference type="ARBA" id="ARBA00023239"/>
    </source>
</evidence>
<dbReference type="EC" id="4.1.1.65" evidence="5"/>
<keyword evidence="4" id="KW-0670">Pyruvate</keyword>
<dbReference type="OrthoDB" id="9802030at2"/>
<organism evidence="5 6">
    <name type="scientific">Acetatifactor muris</name>
    <dbReference type="NCBI Taxonomy" id="879566"/>
    <lineage>
        <taxon>Bacteria</taxon>
        <taxon>Bacillati</taxon>
        <taxon>Bacillota</taxon>
        <taxon>Clostridia</taxon>
        <taxon>Lachnospirales</taxon>
        <taxon>Lachnospiraceae</taxon>
        <taxon>Acetatifactor</taxon>
    </lineage>
</organism>
<dbReference type="RefSeq" id="WP_103237532.1">
    <property type="nucleotide sequence ID" value="NZ_JANJZD010000008.1"/>
</dbReference>
<dbReference type="PANTHER" id="PTHR10067:SF17">
    <property type="entry name" value="PHOSPHATIDYLSERINE DECARBOXYLASE PROENZYME 2"/>
    <property type="match status" value="1"/>
</dbReference>
<evidence type="ECO:0000256" key="1">
    <source>
        <dbReference type="ARBA" id="ARBA00022793"/>
    </source>
</evidence>
<evidence type="ECO:0000313" key="5">
    <source>
        <dbReference type="EMBL" id="SOY27396.1"/>
    </source>
</evidence>
<dbReference type="InterPro" id="IPR003817">
    <property type="entry name" value="PS_Dcarbxylase"/>
</dbReference>